<reference evidence="2 3" key="1">
    <citation type="journal article" date="2005" name="Int. J. Syst. Evol. Microbiol.">
        <title>Bacillus litoralis sp. nov., isolated from a tidal flat of the Yellow Sea in Korea.</title>
        <authorList>
            <person name="Yoon J.H."/>
            <person name="Oh T.K."/>
        </authorList>
    </citation>
    <scope>NUCLEOTIDE SEQUENCE [LARGE SCALE GENOMIC DNA]</scope>
    <source>
        <strain evidence="2 3">SW-211</strain>
    </source>
</reference>
<dbReference type="GO" id="GO:0004803">
    <property type="term" value="F:transposase activity"/>
    <property type="evidence" value="ECO:0007669"/>
    <property type="project" value="InterPro"/>
</dbReference>
<dbReference type="GO" id="GO:0003677">
    <property type="term" value="F:DNA binding"/>
    <property type="evidence" value="ECO:0007669"/>
    <property type="project" value="InterPro"/>
</dbReference>
<dbReference type="SUPFAM" id="SSF143422">
    <property type="entry name" value="Transposase IS200-like"/>
    <property type="match status" value="1"/>
</dbReference>
<dbReference type="Gene3D" id="3.30.70.1290">
    <property type="entry name" value="Transposase IS200-like"/>
    <property type="match status" value="1"/>
</dbReference>
<evidence type="ECO:0000313" key="3">
    <source>
        <dbReference type="Proteomes" id="UP000321363"/>
    </source>
</evidence>
<dbReference type="SMART" id="SM01321">
    <property type="entry name" value="Y1_Tnp"/>
    <property type="match status" value="1"/>
</dbReference>
<protein>
    <submittedName>
        <fullName evidence="2">Transposase</fullName>
    </submittedName>
</protein>
<keyword evidence="3" id="KW-1185">Reference proteome</keyword>
<dbReference type="PANTHER" id="PTHR34322:SF2">
    <property type="entry name" value="TRANSPOSASE IS200-LIKE DOMAIN-CONTAINING PROTEIN"/>
    <property type="match status" value="1"/>
</dbReference>
<comment type="caution">
    <text evidence="2">The sequence shown here is derived from an EMBL/GenBank/DDBJ whole genome shotgun (WGS) entry which is preliminary data.</text>
</comment>
<accession>A0A5C6VLY1</accession>
<dbReference type="GO" id="GO:0006313">
    <property type="term" value="P:DNA transposition"/>
    <property type="evidence" value="ECO:0007669"/>
    <property type="project" value="InterPro"/>
</dbReference>
<dbReference type="Proteomes" id="UP000321363">
    <property type="component" value="Unassembled WGS sequence"/>
</dbReference>
<evidence type="ECO:0000313" key="2">
    <source>
        <dbReference type="EMBL" id="TXC85949.1"/>
    </source>
</evidence>
<dbReference type="Pfam" id="PF01797">
    <property type="entry name" value="Y1_Tnp"/>
    <property type="match status" value="1"/>
</dbReference>
<dbReference type="EMBL" id="VOQF01000014">
    <property type="protein sequence ID" value="TXC85949.1"/>
    <property type="molecule type" value="Genomic_DNA"/>
</dbReference>
<evidence type="ECO:0000259" key="1">
    <source>
        <dbReference type="SMART" id="SM01321"/>
    </source>
</evidence>
<gene>
    <name evidence="2" type="ORF">FS935_19165</name>
</gene>
<dbReference type="OrthoDB" id="9788881at2"/>
<dbReference type="RefSeq" id="WP_146950265.1">
    <property type="nucleotide sequence ID" value="NZ_VOQF01000014.1"/>
</dbReference>
<feature type="domain" description="Transposase IS200-like" evidence="1">
    <location>
        <begin position="9"/>
        <end position="123"/>
    </location>
</feature>
<dbReference type="InterPro" id="IPR036515">
    <property type="entry name" value="Transposase_17_sf"/>
</dbReference>
<dbReference type="AlphaFoldDB" id="A0A5C6VLY1"/>
<organism evidence="2 3">
    <name type="scientific">Metabacillus litoralis</name>
    <dbReference type="NCBI Taxonomy" id="152268"/>
    <lineage>
        <taxon>Bacteria</taxon>
        <taxon>Bacillati</taxon>
        <taxon>Bacillota</taxon>
        <taxon>Bacilli</taxon>
        <taxon>Bacillales</taxon>
        <taxon>Bacillaceae</taxon>
        <taxon>Metabacillus</taxon>
    </lineage>
</organism>
<proteinExistence type="predicted"/>
<name>A0A5C6VLY1_9BACI</name>
<sequence>MSRQHRPWYKGAIYHTFSRGNRRGDLFLDDADRQKYFSLLLETRKLYPYTLHSYCLMTNHTHLLIETDQHHIGLIMKNINFRYAIYFNKKYNLEGHVFQGRYGSALIESAAKFLNTTRYIHLNPVEANITKNPEDYKWSSYNSYITNTPNELISKNKTLSLFMKPKIENLKKFTIEKE</sequence>
<dbReference type="InterPro" id="IPR002686">
    <property type="entry name" value="Transposase_17"/>
</dbReference>
<dbReference type="PANTHER" id="PTHR34322">
    <property type="entry name" value="TRANSPOSASE, Y1_TNP DOMAIN-CONTAINING"/>
    <property type="match status" value="1"/>
</dbReference>